<dbReference type="InterPro" id="IPR036249">
    <property type="entry name" value="Thioredoxin-like_sf"/>
</dbReference>
<name>A0A7S1XYR2_9STRA</name>
<proteinExistence type="predicted"/>
<dbReference type="EMBL" id="HBGJ01046523">
    <property type="protein sequence ID" value="CAD9270832.1"/>
    <property type="molecule type" value="Transcribed_RNA"/>
</dbReference>
<dbReference type="AlphaFoldDB" id="A0A7S1XYR2"/>
<dbReference type="SUPFAM" id="SSF52833">
    <property type="entry name" value="Thioredoxin-like"/>
    <property type="match status" value="1"/>
</dbReference>
<dbReference type="GO" id="GO:0015035">
    <property type="term" value="F:protein-disulfide reductase activity"/>
    <property type="evidence" value="ECO:0007669"/>
    <property type="project" value="TreeGrafter"/>
</dbReference>
<dbReference type="InterPro" id="IPR013766">
    <property type="entry name" value="Thioredoxin_domain"/>
</dbReference>
<sequence length="103" mass="11715">MLPAKPHMPEAACPQLTVTPSFHHLCSHSQVLAPELEKVADHFEERITFMKMDSDVETEIASRLEVYALPTLLLYKDGQLITRLEGAFPAKMLTEELEKVFFD</sequence>
<accession>A0A7S1XYR2</accession>
<organism evidence="2">
    <name type="scientific">Phaeomonas parva</name>
    <dbReference type="NCBI Taxonomy" id="124430"/>
    <lineage>
        <taxon>Eukaryota</taxon>
        <taxon>Sar</taxon>
        <taxon>Stramenopiles</taxon>
        <taxon>Ochrophyta</taxon>
        <taxon>Pinguiophyceae</taxon>
        <taxon>Pinguiochrysidales</taxon>
        <taxon>Pinguiochrysidaceae</taxon>
        <taxon>Phaeomonas</taxon>
    </lineage>
</organism>
<dbReference type="PANTHER" id="PTHR45663">
    <property type="entry name" value="GEO12009P1"/>
    <property type="match status" value="1"/>
</dbReference>
<dbReference type="Gene3D" id="3.40.30.10">
    <property type="entry name" value="Glutaredoxin"/>
    <property type="match status" value="1"/>
</dbReference>
<dbReference type="Pfam" id="PF00085">
    <property type="entry name" value="Thioredoxin"/>
    <property type="match status" value="1"/>
</dbReference>
<evidence type="ECO:0000259" key="1">
    <source>
        <dbReference type="Pfam" id="PF00085"/>
    </source>
</evidence>
<dbReference type="PANTHER" id="PTHR45663:SF11">
    <property type="entry name" value="GEO12009P1"/>
    <property type="match status" value="1"/>
</dbReference>
<evidence type="ECO:0000313" key="2">
    <source>
        <dbReference type="EMBL" id="CAD9270832.1"/>
    </source>
</evidence>
<feature type="domain" description="Thioredoxin" evidence="1">
    <location>
        <begin position="24"/>
        <end position="98"/>
    </location>
</feature>
<protein>
    <recommendedName>
        <fullName evidence="1">Thioredoxin domain-containing protein</fullName>
    </recommendedName>
</protein>
<dbReference type="CDD" id="cd02947">
    <property type="entry name" value="TRX_family"/>
    <property type="match status" value="1"/>
</dbReference>
<gene>
    <name evidence="2" type="ORF">PPAR1163_LOCUS29271</name>
</gene>
<reference evidence="2" key="1">
    <citation type="submission" date="2021-01" db="EMBL/GenBank/DDBJ databases">
        <authorList>
            <person name="Corre E."/>
            <person name="Pelletier E."/>
            <person name="Niang G."/>
            <person name="Scheremetjew M."/>
            <person name="Finn R."/>
            <person name="Kale V."/>
            <person name="Holt S."/>
            <person name="Cochrane G."/>
            <person name="Meng A."/>
            <person name="Brown T."/>
            <person name="Cohen L."/>
        </authorList>
    </citation>
    <scope>NUCLEOTIDE SEQUENCE</scope>
    <source>
        <strain evidence="2">CCMP2877</strain>
    </source>
</reference>
<dbReference type="GO" id="GO:0005737">
    <property type="term" value="C:cytoplasm"/>
    <property type="evidence" value="ECO:0007669"/>
    <property type="project" value="TreeGrafter"/>
</dbReference>